<dbReference type="Proteomes" id="UP000817658">
    <property type="component" value="Chromosome 1"/>
</dbReference>
<name>Q5N947_ORYSJ</name>
<protein>
    <submittedName>
        <fullName evidence="1">Uncharacterized protein</fullName>
    </submittedName>
</protein>
<sequence length="54" mass="6205">MIYAILEVFPSLFQGSEEYLIKLFSEESVLINEKTLEMLAHLAKSGCHLSIDFR</sequence>
<organism evidence="1">
    <name type="scientific">Oryza sativa subsp. japonica</name>
    <name type="common">Rice</name>
    <dbReference type="NCBI Taxonomy" id="39947"/>
    <lineage>
        <taxon>Eukaryota</taxon>
        <taxon>Viridiplantae</taxon>
        <taxon>Streptophyta</taxon>
        <taxon>Embryophyta</taxon>
        <taxon>Tracheophyta</taxon>
        <taxon>Spermatophyta</taxon>
        <taxon>Magnoliopsida</taxon>
        <taxon>Liliopsida</taxon>
        <taxon>Poales</taxon>
        <taxon>Poaceae</taxon>
        <taxon>BOP clade</taxon>
        <taxon>Oryzoideae</taxon>
        <taxon>Oryzeae</taxon>
        <taxon>Oryzinae</taxon>
        <taxon>Oryza</taxon>
        <taxon>Oryza sativa</taxon>
    </lineage>
</organism>
<accession>Q5N947</accession>
<proteinExistence type="predicted"/>
<evidence type="ECO:0000313" key="1">
    <source>
        <dbReference type="EMBL" id="BAD82009.1"/>
    </source>
</evidence>
<gene>
    <name evidence="1" type="primary">P0677H08.32</name>
</gene>
<dbReference type="EMBL" id="AP003286">
    <property type="protein sequence ID" value="BAD82009.1"/>
    <property type="molecule type" value="Genomic_DNA"/>
</dbReference>
<reference evidence="1" key="1">
    <citation type="journal article" date="2002" name="Nature">
        <title>The genome sequence and structure of rice chromosome 1.</title>
        <authorList>
            <person name="Sasaki T."/>
            <person name="Matsumoto T."/>
            <person name="Yamamoto K."/>
            <person name="Sakata K."/>
            <person name="Baba T."/>
            <person name="Katayose Y."/>
            <person name="Wu J."/>
            <person name="Niimura Y."/>
            <person name="Cheng Z."/>
            <person name="Nagamura Y."/>
            <person name="Antonio B.A."/>
            <person name="Kanamori H."/>
            <person name="Hosokawa S."/>
            <person name="Masukawa M."/>
            <person name="Arikawa K."/>
            <person name="Chiden Y."/>
            <person name="Hayashi M."/>
            <person name="Okamoto M."/>
            <person name="Ando T."/>
            <person name="Aoki H."/>
            <person name="Arita K."/>
            <person name="Hamada M."/>
            <person name="Harada C."/>
            <person name="Hijishita S."/>
            <person name="Honda M."/>
            <person name="Ichikawa Y."/>
            <person name="Idonuma A."/>
            <person name="Iijima M."/>
            <person name="Ikeda M."/>
            <person name="Ikeno M."/>
            <person name="Itoh S."/>
            <person name="Itoh T."/>
            <person name="Itoh Y."/>
            <person name="Itoh Y."/>
            <person name="Iwabuchi A."/>
            <person name="Kamiya K."/>
            <person name="Karasawa W."/>
            <person name="Katagiri S."/>
            <person name="Kikuta A."/>
            <person name="Kobayashi N."/>
            <person name="Kono I."/>
            <person name="Machita K."/>
            <person name="Maehara T."/>
            <person name="Mizuno H."/>
            <person name="Mizubayashi T."/>
            <person name="Mukai Y."/>
            <person name="Nagasaki H."/>
            <person name="Nakashima M."/>
            <person name="Nakama Y."/>
            <person name="Nakamichi Y."/>
            <person name="Nakamura M."/>
            <person name="Namiki N."/>
            <person name="Negishi M."/>
            <person name="Ohta I."/>
            <person name="Ono N."/>
            <person name="Saji S."/>
            <person name="Sakai K."/>
            <person name="Shibata M."/>
            <person name="Shimokawa T."/>
            <person name="Shomura A."/>
            <person name="Song J."/>
            <person name="Takazaki Y."/>
            <person name="Terasawa K."/>
            <person name="Tsuji K."/>
            <person name="Waki K."/>
            <person name="Yamagata H."/>
            <person name="Yamane H."/>
            <person name="Yoshiki S."/>
            <person name="Yoshihara R."/>
            <person name="Yukawa K."/>
            <person name="Zhong H."/>
            <person name="Iwama H."/>
            <person name="Endo T."/>
            <person name="Ito H."/>
            <person name="Hahn J.H."/>
            <person name="Kim H.I."/>
            <person name="Eun M.Y."/>
            <person name="Yano M."/>
            <person name="Jiang J."/>
            <person name="Gojobori T."/>
        </authorList>
    </citation>
    <scope>NUCLEOTIDE SEQUENCE [LARGE SCALE GENOMIC DNA]</scope>
</reference>
<dbReference type="AlphaFoldDB" id="Q5N947"/>